<name>A0A067Q739_9AGAM</name>
<dbReference type="GO" id="GO:0016798">
    <property type="term" value="F:hydrolase activity, acting on glycosyl bonds"/>
    <property type="evidence" value="ECO:0007669"/>
    <property type="project" value="UniProtKB-KW"/>
</dbReference>
<dbReference type="GO" id="GO:0016020">
    <property type="term" value="C:membrane"/>
    <property type="evidence" value="ECO:0007669"/>
    <property type="project" value="GOC"/>
</dbReference>
<evidence type="ECO:0000256" key="1">
    <source>
        <dbReference type="ARBA" id="ARBA00022801"/>
    </source>
</evidence>
<feature type="binding site" evidence="4">
    <location>
        <position position="230"/>
    </location>
    <ligand>
        <name>Zn(2+)</name>
        <dbReference type="ChEBI" id="CHEBI:29105"/>
        <label>1</label>
    </ligand>
</feature>
<dbReference type="Pfam" id="PF00149">
    <property type="entry name" value="Metallophos"/>
    <property type="match status" value="1"/>
</dbReference>
<dbReference type="InterPro" id="IPR011160">
    <property type="entry name" value="Sphingomy_PDE"/>
</dbReference>
<evidence type="ECO:0000256" key="5">
    <source>
        <dbReference type="PIRSR" id="PIRSR000948-2"/>
    </source>
</evidence>
<feature type="disulfide bond" evidence="5">
    <location>
        <begin position="178"/>
        <end position="201"/>
    </location>
</feature>
<dbReference type="STRING" id="933084.A0A067Q739"/>
<keyword evidence="9" id="KW-1185">Reference proteome</keyword>
<keyword evidence="6" id="KW-0732">Signal</keyword>
<feature type="binding site" evidence="4">
    <location>
        <position position="157"/>
    </location>
    <ligand>
        <name>Zn(2+)</name>
        <dbReference type="ChEBI" id="CHEBI:29105"/>
        <label>1</label>
    </ligand>
</feature>
<dbReference type="Gene3D" id="3.60.21.10">
    <property type="match status" value="1"/>
</dbReference>
<dbReference type="CDD" id="cd00842">
    <property type="entry name" value="MPP_ASMase"/>
    <property type="match status" value="1"/>
</dbReference>
<keyword evidence="2" id="KW-0325">Glycoprotein</keyword>
<feature type="binding site" evidence="4">
    <location>
        <position position="159"/>
    </location>
    <ligand>
        <name>Zn(2+)</name>
        <dbReference type="ChEBI" id="CHEBI:29105"/>
        <label>1</label>
    </ligand>
</feature>
<keyword evidence="3" id="KW-0326">Glycosidase</keyword>
<feature type="binding site" evidence="4">
    <location>
        <position position="416"/>
    </location>
    <ligand>
        <name>Zn(2+)</name>
        <dbReference type="ChEBI" id="CHEBI:29105"/>
        <label>1</label>
    </ligand>
</feature>
<gene>
    <name evidence="8" type="ORF">JAAARDRAFT_34199</name>
</gene>
<feature type="binding site" evidence="4">
    <location>
        <position position="380"/>
    </location>
    <ligand>
        <name>Zn(2+)</name>
        <dbReference type="ChEBI" id="CHEBI:29105"/>
        <label>2</label>
    </ligand>
</feature>
<dbReference type="EMBL" id="KL197717">
    <property type="protein sequence ID" value="KDQ58411.1"/>
    <property type="molecule type" value="Genomic_DNA"/>
</dbReference>
<feature type="disulfide bond" evidence="5">
    <location>
        <begin position="172"/>
        <end position="177"/>
    </location>
</feature>
<reference evidence="9" key="1">
    <citation type="journal article" date="2014" name="Proc. Natl. Acad. Sci. U.S.A.">
        <title>Extensive sampling of basidiomycete genomes demonstrates inadequacy of the white-rot/brown-rot paradigm for wood decay fungi.</title>
        <authorList>
            <person name="Riley R."/>
            <person name="Salamov A.A."/>
            <person name="Brown D.W."/>
            <person name="Nagy L.G."/>
            <person name="Floudas D."/>
            <person name="Held B.W."/>
            <person name="Levasseur A."/>
            <person name="Lombard V."/>
            <person name="Morin E."/>
            <person name="Otillar R."/>
            <person name="Lindquist E.A."/>
            <person name="Sun H."/>
            <person name="LaButti K.M."/>
            <person name="Schmutz J."/>
            <person name="Jabbour D."/>
            <person name="Luo H."/>
            <person name="Baker S.E."/>
            <person name="Pisabarro A.G."/>
            <person name="Walton J.D."/>
            <person name="Blanchette R.A."/>
            <person name="Henrissat B."/>
            <person name="Martin F."/>
            <person name="Cullen D."/>
            <person name="Hibbett D.S."/>
            <person name="Grigoriev I.V."/>
        </authorList>
    </citation>
    <scope>NUCLEOTIDE SEQUENCE [LARGE SCALE GENOMIC DNA]</scope>
    <source>
        <strain evidence="9">MUCL 33604</strain>
    </source>
</reference>
<evidence type="ECO:0000256" key="3">
    <source>
        <dbReference type="PIRNR" id="PIRNR000948"/>
    </source>
</evidence>
<keyword evidence="4" id="KW-0479">Metal-binding</keyword>
<dbReference type="HOGENOM" id="CLU_014743_1_0_1"/>
<feature type="disulfide bond" evidence="5">
    <location>
        <begin position="43"/>
        <end position="119"/>
    </location>
</feature>
<keyword evidence="4" id="KW-0862">Zinc</keyword>
<dbReference type="SUPFAM" id="SSF56300">
    <property type="entry name" value="Metallo-dependent phosphatases"/>
    <property type="match status" value="1"/>
</dbReference>
<sequence>MSILPPLAMLAVRLWFFVLWLCSFVTGSFVNDIIAALEQAVDCGSCHAALAPLQMLAHMGDKTFVKTIVAVCVVLRIEDPDVCDGAIAEQGPILAHSLRSISITGETATLLCDAVFGLCQPPPVHPLTIQFPKVEPYPPKQFVSSGKPRIQVAHFSDVHIDRQYTVGSETNCTKPICCRQYPDSSPPLIKPARENGEIRMCDTPGELADSMLEAVGHVAPDLGWAIFTGDVAEAAVWSLDRKEVSNDLKLFNEQLGEKLDVPVYGVFGNLDISPVNGFPRNTTVIEDAQWVFDLQSDGWAQWITSSSAAQLAENSGCYSSVVPGTNLRMVSISTNYWYKQNFWLYDSDTRQHDPNGILAFMVQELQAAEDEGQRAWIFGHMPMGGGDVLHDQSNYYNQIIKRYRNTIAGQFFGHTHGDHFQIAYSDYDNQTPETAMSFASIAPALTPRSGHPAFKIYDIDPDTYELMDVKVFYTNMTEPSFRRKPQWKLYYSAQETYGPLITGHKIHQDPLSPAFWHNLTEVFATNHTALGQFLQRRNRSERPRRCVGYCVEKTICDMRAFRSENNCVKVTPGVPGFGPGGFEDGDGEGWVQGDEWEEEEEDCEGVGIGRLFRKAIAGRRSALQSSRLLQTQPGIDQS</sequence>
<feature type="binding site" evidence="4">
    <location>
        <position position="414"/>
    </location>
    <ligand>
        <name>Zn(2+)</name>
        <dbReference type="ChEBI" id="CHEBI:29105"/>
        <label>2</label>
    </ligand>
</feature>
<evidence type="ECO:0000256" key="6">
    <source>
        <dbReference type="SAM" id="SignalP"/>
    </source>
</evidence>
<dbReference type="PANTHER" id="PTHR10340:SF34">
    <property type="entry name" value="SPHINGOMYELIN PHOSPHODIESTERASE"/>
    <property type="match status" value="1"/>
</dbReference>
<dbReference type="InterPro" id="IPR004843">
    <property type="entry name" value="Calcineurin-like_PHP"/>
</dbReference>
<dbReference type="InterPro" id="IPR041805">
    <property type="entry name" value="ASMase/PPN1_MPP"/>
</dbReference>
<dbReference type="InterPro" id="IPR029052">
    <property type="entry name" value="Metallo-depent_PP-like"/>
</dbReference>
<keyword evidence="5" id="KW-1015">Disulfide bond</keyword>
<dbReference type="OrthoDB" id="282973at2759"/>
<feature type="signal peptide" evidence="6">
    <location>
        <begin position="1"/>
        <end position="27"/>
    </location>
</feature>
<feature type="binding site" evidence="4">
    <location>
        <position position="230"/>
    </location>
    <ligand>
        <name>Zn(2+)</name>
        <dbReference type="ChEBI" id="CHEBI:29105"/>
        <label>2</label>
    </ligand>
</feature>
<feature type="disulfide bond" evidence="5">
    <location>
        <begin position="546"/>
        <end position="550"/>
    </location>
</feature>
<feature type="binding site" evidence="4">
    <location>
        <position position="269"/>
    </location>
    <ligand>
        <name>Zn(2+)</name>
        <dbReference type="ChEBI" id="CHEBI:29105"/>
        <label>2</label>
    </ligand>
</feature>
<feature type="chain" id="PRO_5001647324" description="Sphingomyelin phosphodiesterase" evidence="6">
    <location>
        <begin position="28"/>
        <end position="638"/>
    </location>
</feature>
<feature type="disulfide bond" evidence="5">
    <location>
        <begin position="72"/>
        <end position="83"/>
    </location>
</feature>
<keyword evidence="1 3" id="KW-0378">Hydrolase</keyword>
<organism evidence="8 9">
    <name type="scientific">Jaapia argillacea MUCL 33604</name>
    <dbReference type="NCBI Taxonomy" id="933084"/>
    <lineage>
        <taxon>Eukaryota</taxon>
        <taxon>Fungi</taxon>
        <taxon>Dikarya</taxon>
        <taxon>Basidiomycota</taxon>
        <taxon>Agaricomycotina</taxon>
        <taxon>Agaricomycetes</taxon>
        <taxon>Agaricomycetidae</taxon>
        <taxon>Jaapiales</taxon>
        <taxon>Jaapiaceae</taxon>
        <taxon>Jaapia</taxon>
    </lineage>
</organism>
<dbReference type="Proteomes" id="UP000027265">
    <property type="component" value="Unassembled WGS sequence"/>
</dbReference>
<dbReference type="GO" id="GO:0005615">
    <property type="term" value="C:extracellular space"/>
    <property type="evidence" value="ECO:0007669"/>
    <property type="project" value="TreeGrafter"/>
</dbReference>
<protein>
    <recommendedName>
        <fullName evidence="3">Sphingomyelin phosphodiesterase</fullName>
    </recommendedName>
</protein>
<accession>A0A067Q739</accession>
<comment type="cofactor">
    <cofactor evidence="4">
        <name>Zn(2+)</name>
        <dbReference type="ChEBI" id="CHEBI:29105"/>
    </cofactor>
    <text evidence="4">Binds 2 Zn(2+) ions per subunit.</text>
</comment>
<dbReference type="PANTHER" id="PTHR10340">
    <property type="entry name" value="SPHINGOMYELIN PHOSPHODIESTERASE"/>
    <property type="match status" value="1"/>
</dbReference>
<comment type="function">
    <text evidence="3">Converts sphingomyelin to ceramide.</text>
</comment>
<dbReference type="GO" id="GO:0004767">
    <property type="term" value="F:sphingomyelin phosphodiesterase activity"/>
    <property type="evidence" value="ECO:0007669"/>
    <property type="project" value="UniProtKB-UniRule"/>
</dbReference>
<proteinExistence type="inferred from homology"/>
<dbReference type="GO" id="GO:0046872">
    <property type="term" value="F:metal ion binding"/>
    <property type="evidence" value="ECO:0007669"/>
    <property type="project" value="UniProtKB-KW"/>
</dbReference>
<evidence type="ECO:0000313" key="9">
    <source>
        <dbReference type="Proteomes" id="UP000027265"/>
    </source>
</evidence>
<evidence type="ECO:0000256" key="4">
    <source>
        <dbReference type="PIRSR" id="PIRSR000948-1"/>
    </source>
</evidence>
<feature type="domain" description="Calcineurin-like phosphoesterase" evidence="7">
    <location>
        <begin position="151"/>
        <end position="417"/>
    </location>
</feature>
<dbReference type="AlphaFoldDB" id="A0A067Q739"/>
<dbReference type="PIRSF" id="PIRSF000948">
    <property type="entry name" value="Sphingomy_PDE"/>
    <property type="match status" value="1"/>
</dbReference>
<comment type="similarity">
    <text evidence="3">Belongs to the acid sphingomyelinase family.</text>
</comment>
<evidence type="ECO:0000256" key="2">
    <source>
        <dbReference type="ARBA" id="ARBA00023180"/>
    </source>
</evidence>
<dbReference type="GO" id="GO:0006685">
    <property type="term" value="P:sphingomyelin catabolic process"/>
    <property type="evidence" value="ECO:0007669"/>
    <property type="project" value="UniProtKB-UniRule"/>
</dbReference>
<evidence type="ECO:0000313" key="8">
    <source>
        <dbReference type="EMBL" id="KDQ58411.1"/>
    </source>
</evidence>
<evidence type="ECO:0000259" key="7">
    <source>
        <dbReference type="Pfam" id="PF00149"/>
    </source>
</evidence>
<dbReference type="InParanoid" id="A0A067Q739"/>